<dbReference type="EC" id="2.3.-.-" evidence="2"/>
<evidence type="ECO:0000259" key="1">
    <source>
        <dbReference type="PROSITE" id="PS51186"/>
    </source>
</evidence>
<keyword evidence="3" id="KW-1185">Reference proteome</keyword>
<dbReference type="EMBL" id="JBHTCM010000016">
    <property type="protein sequence ID" value="MFC7334480.1"/>
    <property type="molecule type" value="Genomic_DNA"/>
</dbReference>
<reference evidence="3" key="1">
    <citation type="journal article" date="2019" name="Int. J. Syst. Evol. Microbiol.">
        <title>The Global Catalogue of Microorganisms (GCM) 10K type strain sequencing project: providing services to taxonomists for standard genome sequencing and annotation.</title>
        <authorList>
            <consortium name="The Broad Institute Genomics Platform"/>
            <consortium name="The Broad Institute Genome Sequencing Center for Infectious Disease"/>
            <person name="Wu L."/>
            <person name="Ma J."/>
        </authorList>
    </citation>
    <scope>NUCLEOTIDE SEQUENCE [LARGE SCALE GENOMIC DNA]</scope>
    <source>
        <strain evidence="3">CGMCC 1.16275</strain>
    </source>
</reference>
<comment type="caution">
    <text evidence="2">The sequence shown here is derived from an EMBL/GenBank/DDBJ whole genome shotgun (WGS) entry which is preliminary data.</text>
</comment>
<name>A0ABW2KYT2_9PROT</name>
<dbReference type="CDD" id="cd04301">
    <property type="entry name" value="NAT_SF"/>
    <property type="match status" value="1"/>
</dbReference>
<dbReference type="PANTHER" id="PTHR43792">
    <property type="entry name" value="GNAT FAMILY, PUTATIVE (AFU_ORTHOLOGUE AFUA_3G00765)-RELATED-RELATED"/>
    <property type="match status" value="1"/>
</dbReference>
<dbReference type="Proteomes" id="UP001596456">
    <property type="component" value="Unassembled WGS sequence"/>
</dbReference>
<organism evidence="2 3">
    <name type="scientific">Rhodocista pekingensis</name>
    <dbReference type="NCBI Taxonomy" id="201185"/>
    <lineage>
        <taxon>Bacteria</taxon>
        <taxon>Pseudomonadati</taxon>
        <taxon>Pseudomonadota</taxon>
        <taxon>Alphaproteobacteria</taxon>
        <taxon>Rhodospirillales</taxon>
        <taxon>Azospirillaceae</taxon>
        <taxon>Rhodocista</taxon>
    </lineage>
</organism>
<feature type="domain" description="N-acetyltransferase" evidence="1">
    <location>
        <begin position="9"/>
        <end position="175"/>
    </location>
</feature>
<dbReference type="PROSITE" id="PS51186">
    <property type="entry name" value="GNAT"/>
    <property type="match status" value="1"/>
</dbReference>
<dbReference type="Pfam" id="PF13302">
    <property type="entry name" value="Acetyltransf_3"/>
    <property type="match status" value="1"/>
</dbReference>
<proteinExistence type="predicted"/>
<protein>
    <submittedName>
        <fullName evidence="2">GNAT family N-acetyltransferase</fullName>
        <ecNumber evidence="2">2.3.-.-</ecNumber>
    </submittedName>
</protein>
<evidence type="ECO:0000313" key="3">
    <source>
        <dbReference type="Proteomes" id="UP001596456"/>
    </source>
</evidence>
<dbReference type="InterPro" id="IPR051531">
    <property type="entry name" value="N-acetyltransferase"/>
</dbReference>
<dbReference type="InterPro" id="IPR016181">
    <property type="entry name" value="Acyl_CoA_acyltransferase"/>
</dbReference>
<dbReference type="Gene3D" id="3.40.630.30">
    <property type="match status" value="1"/>
</dbReference>
<dbReference type="InterPro" id="IPR000182">
    <property type="entry name" value="GNAT_dom"/>
</dbReference>
<dbReference type="SUPFAM" id="SSF55729">
    <property type="entry name" value="Acyl-CoA N-acyltransferases (Nat)"/>
    <property type="match status" value="1"/>
</dbReference>
<gene>
    <name evidence="2" type="ORF">ACFQPS_15030</name>
</gene>
<evidence type="ECO:0000313" key="2">
    <source>
        <dbReference type="EMBL" id="MFC7334480.1"/>
    </source>
</evidence>
<dbReference type="PANTHER" id="PTHR43792:SF1">
    <property type="entry name" value="N-ACETYLTRANSFERASE DOMAIN-CONTAINING PROTEIN"/>
    <property type="match status" value="1"/>
</dbReference>
<dbReference type="RefSeq" id="WP_377360038.1">
    <property type="nucleotide sequence ID" value="NZ_JBHTCM010000016.1"/>
</dbReference>
<keyword evidence="2" id="KW-0012">Acyltransferase</keyword>
<keyword evidence="2" id="KW-0808">Transferase</keyword>
<dbReference type="GO" id="GO:0016746">
    <property type="term" value="F:acyltransferase activity"/>
    <property type="evidence" value="ECO:0007669"/>
    <property type="project" value="UniProtKB-KW"/>
</dbReference>
<accession>A0ABW2KYT2</accession>
<sequence>MAIHIAGDFALRRMRPDDAPGLLAVCSDPVVMRHVGDGTVLTSTQVENWIANSAGNYSRVGYGSFIVADPVDDRVIGWGGFVPPGREALPEIIYGLARNRWGRGIGRRLARALLDYGFREQGFARVLATVDAGNHASIRILEGAGMRHEATSLESGVPVRRYLLERGAWLTPRAQASA</sequence>